<dbReference type="PANTHER" id="PTHR45125">
    <property type="entry name" value="F21J9.4-RELATED"/>
    <property type="match status" value="1"/>
</dbReference>
<dbReference type="STRING" id="4533.J3MVX4"/>
<dbReference type="OMA" id="MEERIMG"/>
<evidence type="ECO:0000313" key="3">
    <source>
        <dbReference type="EnsemblPlants" id="OB09G11530.1"/>
    </source>
</evidence>
<dbReference type="Proteomes" id="UP000006038">
    <property type="component" value="Chromosome 9"/>
</dbReference>
<proteinExistence type="predicted"/>
<protein>
    <recommendedName>
        <fullName evidence="2">No apical meristem-associated C-terminal domain-containing protein</fullName>
    </recommendedName>
</protein>
<reference evidence="3" key="1">
    <citation type="journal article" date="2013" name="Nat. Commun.">
        <title>Whole-genome sequencing of Oryza brachyantha reveals mechanisms underlying Oryza genome evolution.</title>
        <authorList>
            <person name="Chen J."/>
            <person name="Huang Q."/>
            <person name="Gao D."/>
            <person name="Wang J."/>
            <person name="Lang Y."/>
            <person name="Liu T."/>
            <person name="Li B."/>
            <person name="Bai Z."/>
            <person name="Luis Goicoechea J."/>
            <person name="Liang C."/>
            <person name="Chen C."/>
            <person name="Zhang W."/>
            <person name="Sun S."/>
            <person name="Liao Y."/>
            <person name="Zhang X."/>
            <person name="Yang L."/>
            <person name="Song C."/>
            <person name="Wang M."/>
            <person name="Shi J."/>
            <person name="Liu G."/>
            <person name="Liu J."/>
            <person name="Zhou H."/>
            <person name="Zhou W."/>
            <person name="Yu Q."/>
            <person name="An N."/>
            <person name="Chen Y."/>
            <person name="Cai Q."/>
            <person name="Wang B."/>
            <person name="Liu B."/>
            <person name="Min J."/>
            <person name="Huang Y."/>
            <person name="Wu H."/>
            <person name="Li Z."/>
            <person name="Zhang Y."/>
            <person name="Yin Y."/>
            <person name="Song W."/>
            <person name="Jiang J."/>
            <person name="Jackson S.A."/>
            <person name="Wing R.A."/>
            <person name="Wang J."/>
            <person name="Chen M."/>
        </authorList>
    </citation>
    <scope>NUCLEOTIDE SEQUENCE [LARGE SCALE GENOMIC DNA]</scope>
    <source>
        <strain evidence="3">cv. IRGC 101232</strain>
    </source>
</reference>
<evidence type="ECO:0000256" key="1">
    <source>
        <dbReference type="SAM" id="MobiDB-lite"/>
    </source>
</evidence>
<sequence>MDPIQGSDQPLGAYWRRIHQYFHANKTFHSDRTQGSLLNRWGVIQHDVNFFCGCLSKIEAINQSGWSVDDKISSACAMFKGEDIKNKNFAYMHCWKILKDMPKWITWKKHRAATKTSNKKQKTVSNSSPASTRTAEKTENALGRPEGRKKEKQKVQQRSTIEAVDYLVDKMKEAEGEKDLKKAERLDMAFYLQEEKMKLDREKFEFQRELEEERILSLDLSAMTDQQKQFYEGC</sequence>
<dbReference type="AlphaFoldDB" id="J3MVX4"/>
<dbReference type="InterPro" id="IPR029466">
    <property type="entry name" value="NAM-associated_C"/>
</dbReference>
<feature type="compositionally biased region" description="Polar residues" evidence="1">
    <location>
        <begin position="123"/>
        <end position="133"/>
    </location>
</feature>
<reference evidence="3" key="2">
    <citation type="submission" date="2013-04" db="UniProtKB">
        <authorList>
            <consortium name="EnsemblPlants"/>
        </authorList>
    </citation>
    <scope>IDENTIFICATION</scope>
</reference>
<feature type="domain" description="No apical meristem-associated C-terminal" evidence="2">
    <location>
        <begin position="87"/>
        <end position="232"/>
    </location>
</feature>
<dbReference type="eggNOG" id="ENOG502S88Z">
    <property type="taxonomic scope" value="Eukaryota"/>
</dbReference>
<dbReference type="EnsemblPlants" id="OB09G11530.1">
    <property type="protein sequence ID" value="OB09G11530.1"/>
    <property type="gene ID" value="OB09G11530"/>
</dbReference>
<evidence type="ECO:0000259" key="2">
    <source>
        <dbReference type="Pfam" id="PF14303"/>
    </source>
</evidence>
<evidence type="ECO:0000313" key="4">
    <source>
        <dbReference type="Proteomes" id="UP000006038"/>
    </source>
</evidence>
<name>J3MVX4_ORYBR</name>
<dbReference type="HOGENOM" id="CLU_012390_3_0_1"/>
<keyword evidence="4" id="KW-1185">Reference proteome</keyword>
<dbReference type="Pfam" id="PF14303">
    <property type="entry name" value="NAM-associated"/>
    <property type="match status" value="1"/>
</dbReference>
<organism evidence="3">
    <name type="scientific">Oryza brachyantha</name>
    <name type="common">malo sina</name>
    <dbReference type="NCBI Taxonomy" id="4533"/>
    <lineage>
        <taxon>Eukaryota</taxon>
        <taxon>Viridiplantae</taxon>
        <taxon>Streptophyta</taxon>
        <taxon>Embryophyta</taxon>
        <taxon>Tracheophyta</taxon>
        <taxon>Spermatophyta</taxon>
        <taxon>Magnoliopsida</taxon>
        <taxon>Liliopsida</taxon>
        <taxon>Poales</taxon>
        <taxon>Poaceae</taxon>
        <taxon>BOP clade</taxon>
        <taxon>Oryzoideae</taxon>
        <taxon>Oryzeae</taxon>
        <taxon>Oryzinae</taxon>
        <taxon>Oryza</taxon>
    </lineage>
</organism>
<feature type="compositionally biased region" description="Basic residues" evidence="1">
    <location>
        <begin position="111"/>
        <end position="122"/>
    </location>
</feature>
<dbReference type="PANTHER" id="PTHR45125:SF3">
    <property type="entry name" value="NO-APICAL-MERISTEM-ASSOCIATED CARBOXY-TERMINAL DOMAIN PROTEIN"/>
    <property type="match status" value="1"/>
</dbReference>
<dbReference type="Gramene" id="OB09G11530.1">
    <property type="protein sequence ID" value="OB09G11530.1"/>
    <property type="gene ID" value="OB09G11530"/>
</dbReference>
<feature type="region of interest" description="Disordered" evidence="1">
    <location>
        <begin position="111"/>
        <end position="157"/>
    </location>
</feature>
<feature type="compositionally biased region" description="Basic and acidic residues" evidence="1">
    <location>
        <begin position="134"/>
        <end position="149"/>
    </location>
</feature>
<accession>J3MVX4</accession>